<dbReference type="SUPFAM" id="SSF54236">
    <property type="entry name" value="Ubiquitin-like"/>
    <property type="match status" value="1"/>
</dbReference>
<evidence type="ECO:0000313" key="3">
    <source>
        <dbReference type="EMBL" id="EJC97690.1"/>
    </source>
</evidence>
<dbReference type="EMBL" id="JH717986">
    <property type="protein sequence ID" value="EJC97690.1"/>
    <property type="molecule type" value="Genomic_DNA"/>
</dbReference>
<dbReference type="Proteomes" id="UP000053630">
    <property type="component" value="Unassembled WGS sequence"/>
</dbReference>
<feature type="compositionally biased region" description="Low complexity" evidence="1">
    <location>
        <begin position="189"/>
        <end position="206"/>
    </location>
</feature>
<dbReference type="OrthoDB" id="428577at2759"/>
<sequence length="296" mass="31757">MSDSAELAFVKAHLNNIGSLPVQYPDDYQQPPHNSLKKLPIIPVDLPEPPARKVDAEASTSSGTLIYLVFKVTKPARTFNVSVLPTDAISSIKSQLASQPGAPPPDAQRLLLRGKALADNKLLKEYPVKSGDTVNLMLKPGFEWDWDTTAAAVSASPVPKDGDGDTQMSLDPQSQNTGTGNRGRHGRIPSVVLSPSPSPSMKSLPLDNPTSPIPLTLDTSNIPSAAETTILDAYHKRITSPEFWDRLYSFLRSEFPQAGDADQAFEAFLLGSKGSLSPSDIARIRDTIGITGMNGS</sequence>
<dbReference type="OMA" id="KPGFDWD"/>
<dbReference type="eggNOG" id="ENOG502S3QU">
    <property type="taxonomic scope" value="Eukaryota"/>
</dbReference>
<organism evidence="3 4">
    <name type="scientific">Fomitiporia mediterranea (strain MF3/22)</name>
    <name type="common">Grapevine white-rot fungus</name>
    <dbReference type="NCBI Taxonomy" id="694068"/>
    <lineage>
        <taxon>Eukaryota</taxon>
        <taxon>Fungi</taxon>
        <taxon>Dikarya</taxon>
        <taxon>Basidiomycota</taxon>
        <taxon>Agaricomycotina</taxon>
        <taxon>Agaricomycetes</taxon>
        <taxon>Hymenochaetales</taxon>
        <taxon>Hymenochaetaceae</taxon>
        <taxon>Fomitiporia</taxon>
    </lineage>
</organism>
<dbReference type="InterPro" id="IPR000626">
    <property type="entry name" value="Ubiquitin-like_dom"/>
</dbReference>
<feature type="domain" description="Ubiquitin-like" evidence="2">
    <location>
        <begin position="66"/>
        <end position="139"/>
    </location>
</feature>
<evidence type="ECO:0000313" key="4">
    <source>
        <dbReference type="Proteomes" id="UP000053630"/>
    </source>
</evidence>
<evidence type="ECO:0000256" key="1">
    <source>
        <dbReference type="SAM" id="MobiDB-lite"/>
    </source>
</evidence>
<dbReference type="Gene3D" id="3.10.20.90">
    <property type="entry name" value="Phosphatidylinositol 3-kinase Catalytic Subunit, Chain A, domain 1"/>
    <property type="match status" value="1"/>
</dbReference>
<dbReference type="AlphaFoldDB" id="R7SH07"/>
<proteinExistence type="predicted"/>
<keyword evidence="4" id="KW-1185">Reference proteome</keyword>
<reference evidence="4" key="1">
    <citation type="journal article" date="2012" name="Science">
        <title>The Paleozoic origin of enzymatic lignin decomposition reconstructed from 31 fungal genomes.</title>
        <authorList>
            <person name="Floudas D."/>
            <person name="Binder M."/>
            <person name="Riley R."/>
            <person name="Barry K."/>
            <person name="Blanchette R.A."/>
            <person name="Henrissat B."/>
            <person name="Martinez A.T."/>
            <person name="Otillar R."/>
            <person name="Spatafora J.W."/>
            <person name="Yadav J.S."/>
            <person name="Aerts A."/>
            <person name="Benoit I."/>
            <person name="Boyd A."/>
            <person name="Carlson A."/>
            <person name="Copeland A."/>
            <person name="Coutinho P.M."/>
            <person name="de Vries R.P."/>
            <person name="Ferreira P."/>
            <person name="Findley K."/>
            <person name="Foster B."/>
            <person name="Gaskell J."/>
            <person name="Glotzer D."/>
            <person name="Gorecki P."/>
            <person name="Heitman J."/>
            <person name="Hesse C."/>
            <person name="Hori C."/>
            <person name="Igarashi K."/>
            <person name="Jurgens J.A."/>
            <person name="Kallen N."/>
            <person name="Kersten P."/>
            <person name="Kohler A."/>
            <person name="Kuees U."/>
            <person name="Kumar T.K.A."/>
            <person name="Kuo A."/>
            <person name="LaButti K."/>
            <person name="Larrondo L.F."/>
            <person name="Lindquist E."/>
            <person name="Ling A."/>
            <person name="Lombard V."/>
            <person name="Lucas S."/>
            <person name="Lundell T."/>
            <person name="Martin R."/>
            <person name="McLaughlin D.J."/>
            <person name="Morgenstern I."/>
            <person name="Morin E."/>
            <person name="Murat C."/>
            <person name="Nagy L.G."/>
            <person name="Nolan M."/>
            <person name="Ohm R.A."/>
            <person name="Patyshakuliyeva A."/>
            <person name="Rokas A."/>
            <person name="Ruiz-Duenas F.J."/>
            <person name="Sabat G."/>
            <person name="Salamov A."/>
            <person name="Samejima M."/>
            <person name="Schmutz J."/>
            <person name="Slot J.C."/>
            <person name="St John F."/>
            <person name="Stenlid J."/>
            <person name="Sun H."/>
            <person name="Sun S."/>
            <person name="Syed K."/>
            <person name="Tsang A."/>
            <person name="Wiebenga A."/>
            <person name="Young D."/>
            <person name="Pisabarro A."/>
            <person name="Eastwood D.C."/>
            <person name="Martin F."/>
            <person name="Cullen D."/>
            <person name="Grigoriev I.V."/>
            <person name="Hibbett D.S."/>
        </authorList>
    </citation>
    <scope>NUCLEOTIDE SEQUENCE [LARGE SCALE GENOMIC DNA]</scope>
    <source>
        <strain evidence="4">MF3/22</strain>
    </source>
</reference>
<accession>R7SH07</accession>
<protein>
    <recommendedName>
        <fullName evidence="2">Ubiquitin-like domain-containing protein</fullName>
    </recommendedName>
</protein>
<feature type="compositionally biased region" description="Polar residues" evidence="1">
    <location>
        <begin position="166"/>
        <end position="175"/>
    </location>
</feature>
<dbReference type="SMART" id="SM00213">
    <property type="entry name" value="UBQ"/>
    <property type="match status" value="1"/>
</dbReference>
<dbReference type="InterPro" id="IPR029071">
    <property type="entry name" value="Ubiquitin-like_domsf"/>
</dbReference>
<name>R7SH07_FOMME</name>
<dbReference type="RefSeq" id="XP_007272103.1">
    <property type="nucleotide sequence ID" value="XM_007272041.1"/>
</dbReference>
<dbReference type="Pfam" id="PF00240">
    <property type="entry name" value="ubiquitin"/>
    <property type="match status" value="1"/>
</dbReference>
<dbReference type="KEGG" id="fme:FOMMEDRAFT_98302"/>
<gene>
    <name evidence="3" type="ORF">FOMMEDRAFT_98302</name>
</gene>
<dbReference type="PROSITE" id="PS50053">
    <property type="entry name" value="UBIQUITIN_2"/>
    <property type="match status" value="1"/>
</dbReference>
<dbReference type="GeneID" id="18680996"/>
<feature type="region of interest" description="Disordered" evidence="1">
    <location>
        <begin position="154"/>
        <end position="220"/>
    </location>
</feature>
<evidence type="ECO:0000259" key="2">
    <source>
        <dbReference type="PROSITE" id="PS50053"/>
    </source>
</evidence>